<dbReference type="EMBL" id="LFMI01000516">
    <property type="protein sequence ID" value="OTA04459.1"/>
    <property type="molecule type" value="Genomic_DNA"/>
</dbReference>
<dbReference type="PANTHER" id="PTHR46370:SF1">
    <property type="entry name" value="GPALPP MOTIFS-CONTAINING PROTEIN 1"/>
    <property type="match status" value="1"/>
</dbReference>
<dbReference type="AlphaFoldDB" id="A0A2H2ZBB7"/>
<feature type="compositionally biased region" description="Low complexity" evidence="1">
    <location>
        <begin position="70"/>
        <end position="84"/>
    </location>
</feature>
<protein>
    <recommendedName>
        <fullName evidence="2">DUF3752 domain-containing protein</fullName>
    </recommendedName>
</protein>
<feature type="compositionally biased region" description="Low complexity" evidence="1">
    <location>
        <begin position="203"/>
        <end position="222"/>
    </location>
</feature>
<dbReference type="Pfam" id="PF12572">
    <property type="entry name" value="DUF3752"/>
    <property type="match status" value="1"/>
</dbReference>
<dbReference type="Proteomes" id="UP000219286">
    <property type="component" value="Unassembled WGS sequence"/>
</dbReference>
<dbReference type="PANTHER" id="PTHR46370">
    <property type="entry name" value="GPALPP MOTIFS-CONTAINING PROTEIN 1"/>
    <property type="match status" value="1"/>
</dbReference>
<reference evidence="3 4" key="1">
    <citation type="journal article" date="2015" name="Genome Announc.">
        <title>Genome sequence and annotation of Trichoderma parareesei, the ancestor of the cellulase producer Trichoderma reesei.</title>
        <authorList>
            <person name="Yang D."/>
            <person name="Pomraning K."/>
            <person name="Kopchinskiy A."/>
            <person name="Karimi Aghcheh R."/>
            <person name="Atanasova L."/>
            <person name="Chenthamara K."/>
            <person name="Baker S.E."/>
            <person name="Zhang R."/>
            <person name="Shen Q."/>
            <person name="Freitag M."/>
            <person name="Kubicek C.P."/>
            <person name="Druzhinina I.S."/>
        </authorList>
    </citation>
    <scope>NUCLEOTIDE SEQUENCE [LARGE SCALE GENOMIC DNA]</scope>
    <source>
        <strain evidence="3 4">CBS 125925</strain>
    </source>
</reference>
<comment type="caution">
    <text evidence="3">The sequence shown here is derived from an EMBL/GenBank/DDBJ whole genome shotgun (WGS) entry which is preliminary data.</text>
</comment>
<sequence>MSSIGPQLPPHLTKRRRDSDTDDDDDDNTSSNKHARRDDPPPNQDEIDLNASASSDSEDDYAPPKPPSQPTTAPSTTAPAPKAAVVGPTLPPHLLANNTTTTNKDEIALDNSDSEDTGPAPPSPPSFHPTANTNPDDSESSDDDSFGPSLPTAATRRQIGPSMPPSTDDDAPKRDEWMLAPPPSSNTFSERDTTRIRARKFASKPSAVSAANASAGGPASSSIWTETPEEKLRRLQDSVLGRTSSDAAAAQAGMSEKQLKKLQRDEALSASIQATRGKTLLEEHQGGGSRKSASSSRGKVVGAEEEEDDPSKRAFDREKDMAVGGRITATQRRELINKSANFGGRFQKGSFL</sequence>
<feature type="compositionally biased region" description="Basic and acidic residues" evidence="1">
    <location>
        <begin position="257"/>
        <end position="267"/>
    </location>
</feature>
<dbReference type="InterPro" id="IPR022226">
    <property type="entry name" value="DUF3752"/>
</dbReference>
<accession>A0A2H2ZBB7</accession>
<evidence type="ECO:0000313" key="4">
    <source>
        <dbReference type="Proteomes" id="UP000219286"/>
    </source>
</evidence>
<proteinExistence type="predicted"/>
<feature type="compositionally biased region" description="Low complexity" evidence="1">
    <location>
        <begin position="290"/>
        <end position="301"/>
    </location>
</feature>
<evidence type="ECO:0000259" key="2">
    <source>
        <dbReference type="Pfam" id="PF12572"/>
    </source>
</evidence>
<feature type="compositionally biased region" description="Acidic residues" evidence="1">
    <location>
        <begin position="136"/>
        <end position="145"/>
    </location>
</feature>
<name>A0A2H2ZBB7_TRIPA</name>
<gene>
    <name evidence="3" type="ORF">A9Z42_0050450</name>
</gene>
<evidence type="ECO:0000313" key="3">
    <source>
        <dbReference type="EMBL" id="OTA04459.1"/>
    </source>
</evidence>
<dbReference type="InterPro" id="IPR046331">
    <property type="entry name" value="GPAM1-like"/>
</dbReference>
<evidence type="ECO:0000256" key="1">
    <source>
        <dbReference type="SAM" id="MobiDB-lite"/>
    </source>
</evidence>
<feature type="compositionally biased region" description="Basic and acidic residues" evidence="1">
    <location>
        <begin position="310"/>
        <end position="321"/>
    </location>
</feature>
<feature type="domain" description="DUF3752" evidence="2">
    <location>
        <begin position="182"/>
        <end position="347"/>
    </location>
</feature>
<organism evidence="3 4">
    <name type="scientific">Trichoderma parareesei</name>
    <name type="common">Filamentous fungus</name>
    <dbReference type="NCBI Taxonomy" id="858221"/>
    <lineage>
        <taxon>Eukaryota</taxon>
        <taxon>Fungi</taxon>
        <taxon>Dikarya</taxon>
        <taxon>Ascomycota</taxon>
        <taxon>Pezizomycotina</taxon>
        <taxon>Sordariomycetes</taxon>
        <taxon>Hypocreomycetidae</taxon>
        <taxon>Hypocreales</taxon>
        <taxon>Hypocreaceae</taxon>
        <taxon>Trichoderma</taxon>
    </lineage>
</organism>
<keyword evidence="4" id="KW-1185">Reference proteome</keyword>
<feature type="region of interest" description="Disordered" evidence="1">
    <location>
        <begin position="1"/>
        <end position="326"/>
    </location>
</feature>
<dbReference type="OrthoDB" id="73491at2759"/>